<keyword evidence="11" id="KW-0809">Transit peptide</keyword>
<feature type="domain" description="Thioesterase" evidence="28">
    <location>
        <begin position="131"/>
        <end position="198"/>
    </location>
</feature>
<evidence type="ECO:0000256" key="27">
    <source>
        <dbReference type="SAM" id="MobiDB-lite"/>
    </source>
</evidence>
<keyword evidence="8" id="KW-0999">Mitochondrion inner membrane</keyword>
<evidence type="ECO:0000256" key="7">
    <source>
        <dbReference type="ARBA" id="ARBA00022703"/>
    </source>
</evidence>
<comment type="catalytic activity">
    <reaction evidence="22">
        <text>octanoyl-CoA + H2O = octanoate + CoA + H(+)</text>
        <dbReference type="Rhea" id="RHEA:30143"/>
        <dbReference type="ChEBI" id="CHEBI:15377"/>
        <dbReference type="ChEBI" id="CHEBI:15378"/>
        <dbReference type="ChEBI" id="CHEBI:25646"/>
        <dbReference type="ChEBI" id="CHEBI:57287"/>
        <dbReference type="ChEBI" id="CHEBI:57386"/>
    </reaction>
    <physiologicalReaction direction="left-to-right" evidence="22">
        <dbReference type="Rhea" id="RHEA:30144"/>
    </physiologicalReaction>
</comment>
<evidence type="ECO:0000256" key="12">
    <source>
        <dbReference type="ARBA" id="ARBA00023098"/>
    </source>
</evidence>
<evidence type="ECO:0000256" key="18">
    <source>
        <dbReference type="ARBA" id="ARBA00038456"/>
    </source>
</evidence>
<dbReference type="InterPro" id="IPR029069">
    <property type="entry name" value="HotDog_dom_sf"/>
</dbReference>
<organism evidence="29">
    <name type="scientific">freshwater metagenome</name>
    <dbReference type="NCBI Taxonomy" id="449393"/>
    <lineage>
        <taxon>unclassified sequences</taxon>
        <taxon>metagenomes</taxon>
        <taxon>ecological metagenomes</taxon>
    </lineage>
</organism>
<keyword evidence="9" id="KW-0378">Hydrolase</keyword>
<dbReference type="EMBL" id="CAEMXZ010000032">
    <property type="protein sequence ID" value="CAB4323211.1"/>
    <property type="molecule type" value="Genomic_DNA"/>
</dbReference>
<proteinExistence type="inferred from homology"/>
<evidence type="ECO:0000256" key="15">
    <source>
        <dbReference type="ARBA" id="ARBA00023273"/>
    </source>
</evidence>
<evidence type="ECO:0000256" key="14">
    <source>
        <dbReference type="ARBA" id="ARBA00023136"/>
    </source>
</evidence>
<gene>
    <name evidence="29" type="ORF">UFOPK1392_00962</name>
    <name evidence="30" type="ORF">UFOPK3733_01610</name>
</gene>
<dbReference type="SUPFAM" id="SSF54637">
    <property type="entry name" value="Thioesterase/thiol ester dehydrase-isomerase"/>
    <property type="match status" value="1"/>
</dbReference>
<dbReference type="AlphaFoldDB" id="A0A6J5YFN0"/>
<evidence type="ECO:0000256" key="3">
    <source>
        <dbReference type="ARBA" id="ARBA00004632"/>
    </source>
</evidence>
<evidence type="ECO:0000256" key="21">
    <source>
        <dbReference type="ARBA" id="ARBA00043210"/>
    </source>
</evidence>
<evidence type="ECO:0000313" key="30">
    <source>
        <dbReference type="EMBL" id="CAB4946405.1"/>
    </source>
</evidence>
<dbReference type="GO" id="GO:0005758">
    <property type="term" value="C:mitochondrial intermembrane space"/>
    <property type="evidence" value="ECO:0007669"/>
    <property type="project" value="UniProtKB-SubCell"/>
</dbReference>
<comment type="similarity">
    <text evidence="18">Belongs to the THEM4/THEM5 thioesterase family.</text>
</comment>
<dbReference type="PANTHER" id="PTHR12418">
    <property type="entry name" value="ACYL-COENZYME A THIOESTERASE THEM4"/>
    <property type="match status" value="1"/>
</dbReference>
<keyword evidence="10" id="KW-0276">Fatty acid metabolism</keyword>
<keyword evidence="15" id="KW-0966">Cell projection</keyword>
<comment type="catalytic activity">
    <reaction evidence="26">
        <text>tetradecanoyl-CoA + H2O = tetradecanoate + CoA + H(+)</text>
        <dbReference type="Rhea" id="RHEA:40119"/>
        <dbReference type="ChEBI" id="CHEBI:15377"/>
        <dbReference type="ChEBI" id="CHEBI:15378"/>
        <dbReference type="ChEBI" id="CHEBI:30807"/>
        <dbReference type="ChEBI" id="CHEBI:57287"/>
        <dbReference type="ChEBI" id="CHEBI:57385"/>
    </reaction>
    <physiologicalReaction direction="left-to-right" evidence="26">
        <dbReference type="Rhea" id="RHEA:40120"/>
    </physiologicalReaction>
</comment>
<dbReference type="GO" id="GO:0005743">
    <property type="term" value="C:mitochondrial inner membrane"/>
    <property type="evidence" value="ECO:0007669"/>
    <property type="project" value="UniProtKB-SubCell"/>
</dbReference>
<keyword evidence="5" id="KW-1003">Cell membrane</keyword>
<dbReference type="PANTHER" id="PTHR12418:SF19">
    <property type="entry name" value="ACYL-COENZYME A THIOESTERASE THEM4"/>
    <property type="match status" value="1"/>
</dbReference>
<protein>
    <recommendedName>
        <fullName evidence="20">Acyl-coenzyme A thioesterase THEM4</fullName>
        <ecNumber evidence="19">3.1.2.2</ecNumber>
    </recommendedName>
    <alternativeName>
        <fullName evidence="21">Thioesterase superfamily member 4</fullName>
    </alternativeName>
</protein>
<feature type="compositionally biased region" description="Polar residues" evidence="27">
    <location>
        <begin position="76"/>
        <end position="85"/>
    </location>
</feature>
<evidence type="ECO:0000256" key="20">
    <source>
        <dbReference type="ARBA" id="ARBA00040123"/>
    </source>
</evidence>
<keyword evidence="13" id="KW-0496">Mitochondrion</keyword>
<dbReference type="GO" id="GO:0016787">
    <property type="term" value="F:hydrolase activity"/>
    <property type="evidence" value="ECO:0007669"/>
    <property type="project" value="UniProtKB-KW"/>
</dbReference>
<evidence type="ECO:0000259" key="28">
    <source>
        <dbReference type="Pfam" id="PF03061"/>
    </source>
</evidence>
<comment type="catalytic activity">
    <reaction evidence="16">
        <text>(5Z,8Z,11Z,14Z)-eicosatetraenoyl-CoA + H2O = (5Z,8Z,11Z,14Z)-eicosatetraenoate + CoA + H(+)</text>
        <dbReference type="Rhea" id="RHEA:40151"/>
        <dbReference type="ChEBI" id="CHEBI:15377"/>
        <dbReference type="ChEBI" id="CHEBI:15378"/>
        <dbReference type="ChEBI" id="CHEBI:32395"/>
        <dbReference type="ChEBI" id="CHEBI:57287"/>
        <dbReference type="ChEBI" id="CHEBI:57368"/>
    </reaction>
    <physiologicalReaction direction="left-to-right" evidence="16">
        <dbReference type="Rhea" id="RHEA:40152"/>
    </physiologicalReaction>
</comment>
<dbReference type="EMBL" id="CAFBNC010000094">
    <property type="protein sequence ID" value="CAB4946405.1"/>
    <property type="molecule type" value="Genomic_DNA"/>
</dbReference>
<evidence type="ECO:0000256" key="19">
    <source>
        <dbReference type="ARBA" id="ARBA00038848"/>
    </source>
</evidence>
<name>A0A6J5YFN0_9ZZZZ</name>
<comment type="catalytic activity">
    <reaction evidence="23">
        <text>hexadecanoyl-CoA + H2O = hexadecanoate + CoA + H(+)</text>
        <dbReference type="Rhea" id="RHEA:16645"/>
        <dbReference type="ChEBI" id="CHEBI:7896"/>
        <dbReference type="ChEBI" id="CHEBI:15377"/>
        <dbReference type="ChEBI" id="CHEBI:15378"/>
        <dbReference type="ChEBI" id="CHEBI:57287"/>
        <dbReference type="ChEBI" id="CHEBI:57379"/>
        <dbReference type="EC" id="3.1.2.2"/>
    </reaction>
    <physiologicalReaction direction="left-to-right" evidence="23">
        <dbReference type="Rhea" id="RHEA:16646"/>
    </physiologicalReaction>
</comment>
<evidence type="ECO:0000256" key="17">
    <source>
        <dbReference type="ARBA" id="ARBA00037002"/>
    </source>
</evidence>
<evidence type="ECO:0000256" key="1">
    <source>
        <dbReference type="ARBA" id="ARBA00004496"/>
    </source>
</evidence>
<sequence>MSAFDFTEMPGWVVDEPEAHADLADATRGLIAGIRRANAPENILKRAAALAAEAADLLIPYRENGMPMQGARSRDNTGPQGLAGTNPSEFFPFSPVVGPLNAISPMARFEFDGERLHGTANLGATYNGPPGMVHGGIIALVFDELLGATNVCHGLGGFTGTLSVRYEKPTFIDTELVLEGWIDRVEGRKVFTQGTISIDGVVTARAEGIFIQAATMQRSTEA</sequence>
<evidence type="ECO:0000256" key="26">
    <source>
        <dbReference type="ARBA" id="ARBA00048180"/>
    </source>
</evidence>
<evidence type="ECO:0000256" key="10">
    <source>
        <dbReference type="ARBA" id="ARBA00022832"/>
    </source>
</evidence>
<accession>A0A6J5YFN0</accession>
<dbReference type="CDD" id="cd03443">
    <property type="entry name" value="PaaI_thioesterase"/>
    <property type="match status" value="1"/>
</dbReference>
<keyword evidence="6" id="KW-0963">Cytoplasm</keyword>
<evidence type="ECO:0000256" key="6">
    <source>
        <dbReference type="ARBA" id="ARBA00022490"/>
    </source>
</evidence>
<dbReference type="InterPro" id="IPR052365">
    <property type="entry name" value="THEM4/THEM5_acyl-CoA_thioest"/>
</dbReference>
<dbReference type="GO" id="GO:0006631">
    <property type="term" value="P:fatty acid metabolic process"/>
    <property type="evidence" value="ECO:0007669"/>
    <property type="project" value="UniProtKB-KW"/>
</dbReference>
<evidence type="ECO:0000256" key="16">
    <source>
        <dbReference type="ARBA" id="ARBA00035852"/>
    </source>
</evidence>
<evidence type="ECO:0000256" key="25">
    <source>
        <dbReference type="ARBA" id="ARBA00048074"/>
    </source>
</evidence>
<evidence type="ECO:0000256" key="9">
    <source>
        <dbReference type="ARBA" id="ARBA00022801"/>
    </source>
</evidence>
<keyword evidence="14" id="KW-0472">Membrane</keyword>
<keyword evidence="7" id="KW-0053">Apoptosis</keyword>
<comment type="catalytic activity">
    <reaction evidence="24">
        <text>decanoyl-CoA + H2O = decanoate + CoA + H(+)</text>
        <dbReference type="Rhea" id="RHEA:40059"/>
        <dbReference type="ChEBI" id="CHEBI:15377"/>
        <dbReference type="ChEBI" id="CHEBI:15378"/>
        <dbReference type="ChEBI" id="CHEBI:27689"/>
        <dbReference type="ChEBI" id="CHEBI:57287"/>
        <dbReference type="ChEBI" id="CHEBI:61430"/>
    </reaction>
    <physiologicalReaction direction="left-to-right" evidence="24">
        <dbReference type="Rhea" id="RHEA:40060"/>
    </physiologicalReaction>
</comment>
<comment type="subcellular location">
    <subcellularLocation>
        <location evidence="3">Cell projection</location>
        <location evidence="3">Ruffle membrane</location>
    </subcellularLocation>
    <subcellularLocation>
        <location evidence="1">Cytoplasm</location>
    </subcellularLocation>
    <subcellularLocation>
        <location evidence="4">Mitochondrion inner membrane</location>
        <topology evidence="4">Peripheral membrane protein</topology>
    </subcellularLocation>
    <subcellularLocation>
        <location evidence="2">Mitochondrion intermembrane space</location>
    </subcellularLocation>
</comment>
<evidence type="ECO:0000256" key="4">
    <source>
        <dbReference type="ARBA" id="ARBA00004637"/>
    </source>
</evidence>
<reference evidence="29" key="1">
    <citation type="submission" date="2020-05" db="EMBL/GenBank/DDBJ databases">
        <authorList>
            <person name="Chiriac C."/>
            <person name="Salcher M."/>
            <person name="Ghai R."/>
            <person name="Kavagutti S V."/>
        </authorList>
    </citation>
    <scope>NUCLEOTIDE SEQUENCE</scope>
</reference>
<evidence type="ECO:0000256" key="5">
    <source>
        <dbReference type="ARBA" id="ARBA00022475"/>
    </source>
</evidence>
<evidence type="ECO:0000256" key="11">
    <source>
        <dbReference type="ARBA" id="ARBA00022946"/>
    </source>
</evidence>
<dbReference type="Pfam" id="PF03061">
    <property type="entry name" value="4HBT"/>
    <property type="match status" value="1"/>
</dbReference>
<evidence type="ECO:0000256" key="24">
    <source>
        <dbReference type="ARBA" id="ARBA00047969"/>
    </source>
</evidence>
<comment type="catalytic activity">
    <reaction evidence="25">
        <text>dodecanoyl-CoA + H2O = dodecanoate + CoA + H(+)</text>
        <dbReference type="Rhea" id="RHEA:30135"/>
        <dbReference type="ChEBI" id="CHEBI:15377"/>
        <dbReference type="ChEBI" id="CHEBI:15378"/>
        <dbReference type="ChEBI" id="CHEBI:18262"/>
        <dbReference type="ChEBI" id="CHEBI:57287"/>
        <dbReference type="ChEBI" id="CHEBI:57375"/>
    </reaction>
    <physiologicalReaction direction="left-to-right" evidence="25">
        <dbReference type="Rhea" id="RHEA:30136"/>
    </physiologicalReaction>
</comment>
<dbReference type="GO" id="GO:0006915">
    <property type="term" value="P:apoptotic process"/>
    <property type="evidence" value="ECO:0007669"/>
    <property type="project" value="UniProtKB-KW"/>
</dbReference>
<dbReference type="InterPro" id="IPR006683">
    <property type="entry name" value="Thioestr_dom"/>
</dbReference>
<keyword evidence="12" id="KW-0443">Lipid metabolism</keyword>
<dbReference type="GO" id="GO:0032587">
    <property type="term" value="C:ruffle membrane"/>
    <property type="evidence" value="ECO:0007669"/>
    <property type="project" value="UniProtKB-SubCell"/>
</dbReference>
<comment type="catalytic activity">
    <reaction evidence="17">
        <text>(9Z)-octadecenoyl-CoA + H2O = (9Z)-octadecenoate + CoA + H(+)</text>
        <dbReference type="Rhea" id="RHEA:40139"/>
        <dbReference type="ChEBI" id="CHEBI:15377"/>
        <dbReference type="ChEBI" id="CHEBI:15378"/>
        <dbReference type="ChEBI" id="CHEBI:30823"/>
        <dbReference type="ChEBI" id="CHEBI:57287"/>
        <dbReference type="ChEBI" id="CHEBI:57387"/>
    </reaction>
    <physiologicalReaction direction="left-to-right" evidence="17">
        <dbReference type="Rhea" id="RHEA:40140"/>
    </physiologicalReaction>
</comment>
<evidence type="ECO:0000256" key="8">
    <source>
        <dbReference type="ARBA" id="ARBA00022792"/>
    </source>
</evidence>
<feature type="region of interest" description="Disordered" evidence="27">
    <location>
        <begin position="66"/>
        <end position="85"/>
    </location>
</feature>
<dbReference type="Gene3D" id="3.10.129.10">
    <property type="entry name" value="Hotdog Thioesterase"/>
    <property type="match status" value="1"/>
</dbReference>
<evidence type="ECO:0000256" key="22">
    <source>
        <dbReference type="ARBA" id="ARBA00047588"/>
    </source>
</evidence>
<evidence type="ECO:0000256" key="23">
    <source>
        <dbReference type="ARBA" id="ARBA00047734"/>
    </source>
</evidence>
<evidence type="ECO:0000313" key="29">
    <source>
        <dbReference type="EMBL" id="CAB4323211.1"/>
    </source>
</evidence>
<evidence type="ECO:0000256" key="2">
    <source>
        <dbReference type="ARBA" id="ARBA00004569"/>
    </source>
</evidence>
<evidence type="ECO:0000256" key="13">
    <source>
        <dbReference type="ARBA" id="ARBA00023128"/>
    </source>
</evidence>
<dbReference type="EC" id="3.1.2.2" evidence="19"/>